<feature type="transmembrane region" description="Helical" evidence="1">
    <location>
        <begin position="34"/>
        <end position="55"/>
    </location>
</feature>
<dbReference type="Pfam" id="PF05987">
    <property type="entry name" value="DUF898"/>
    <property type="match status" value="1"/>
</dbReference>
<protein>
    <submittedName>
        <fullName evidence="3">DUF898 domain-containing protein</fullName>
    </submittedName>
</protein>
<dbReference type="InterPro" id="IPR010295">
    <property type="entry name" value="DUF898"/>
</dbReference>
<dbReference type="EMBL" id="CP039339">
    <property type="protein sequence ID" value="QCX47660.1"/>
    <property type="molecule type" value="Genomic_DNA"/>
</dbReference>
<feature type="transmembrane region" description="Helical" evidence="1">
    <location>
        <begin position="239"/>
        <end position="261"/>
    </location>
</feature>
<dbReference type="AlphaFoldDB" id="A0A0S4TWZ3"/>
<reference evidence="3 4" key="2">
    <citation type="submission" date="2019-04" db="EMBL/GenBank/DDBJ databases">
        <title>Complete Genome of UW386 and Higher Quality Genome of UW700.</title>
        <authorList>
            <person name="Jacobs J."/>
            <person name="Perez A."/>
            <person name="Steidl O."/>
            <person name="Allen C."/>
        </authorList>
    </citation>
    <scope>NUCLEOTIDE SEQUENCE [LARGE SCALE GENOMIC DNA]</scope>
    <source>
        <strain evidence="3 4">UW386</strain>
    </source>
</reference>
<proteinExistence type="predicted"/>
<keyword evidence="1" id="KW-0812">Transmembrane</keyword>
<dbReference type="PATRIC" id="fig|305.106.peg.1045"/>
<keyword evidence="1" id="KW-1133">Transmembrane helix</keyword>
<name>A0A0S4TWZ3_RALSL</name>
<organism evidence="2">
    <name type="scientific">Ralstonia solanacearum</name>
    <name type="common">Pseudomonas solanacearum</name>
    <dbReference type="NCBI Taxonomy" id="305"/>
    <lineage>
        <taxon>Bacteria</taxon>
        <taxon>Pseudomonadati</taxon>
        <taxon>Pseudomonadota</taxon>
        <taxon>Betaproteobacteria</taxon>
        <taxon>Burkholderiales</taxon>
        <taxon>Burkholderiaceae</taxon>
        <taxon>Ralstonia</taxon>
        <taxon>Ralstonia solanacearum species complex</taxon>
    </lineage>
</organism>
<feature type="transmembrane region" description="Helical" evidence="1">
    <location>
        <begin position="150"/>
        <end position="169"/>
    </location>
</feature>
<sequence length="358" mass="39295">MNDIAREPVLGGAPAPAAPQPLRVRFCGSGSEYFRIWIVNLLLTIVTLGIYSAWAKVRTLQYFYRNTQLGGASFDYHGSPTAILKGRAIIFVLALAFNLSGQVSPVLTLLLLAAIGLVFPWLLVRSLRFRMANSSYRGLRFAFTGKDAEAYKVFLLWPVLTVFTFYLLAPFAHQRFKQYQHKNTRFGTAQFDFSATAGNFYGVYLRTFGLAVLAMVAIGALIGGLGLSMAAGAGPADKYIIFFLVGALGYASMLFLGPYFMARLQNVVWNHTTLGAHRFQSQVRAGKLFWIFISNAALLIVTLGLFTPFARVRSARYKLESVTLLAAGSLDTFVAGESTRVGALGDAAVDWYDIDIAL</sequence>
<dbReference type="Proteomes" id="UP000310553">
    <property type="component" value="Chromosome"/>
</dbReference>
<evidence type="ECO:0000313" key="2">
    <source>
        <dbReference type="EMBL" id="CUV14289.1"/>
    </source>
</evidence>
<feature type="transmembrane region" description="Helical" evidence="1">
    <location>
        <begin position="288"/>
        <end position="310"/>
    </location>
</feature>
<evidence type="ECO:0000256" key="1">
    <source>
        <dbReference type="SAM" id="Phobius"/>
    </source>
</evidence>
<evidence type="ECO:0000313" key="4">
    <source>
        <dbReference type="Proteomes" id="UP000310553"/>
    </source>
</evidence>
<feature type="transmembrane region" description="Helical" evidence="1">
    <location>
        <begin position="203"/>
        <end position="227"/>
    </location>
</feature>
<evidence type="ECO:0000313" key="3">
    <source>
        <dbReference type="EMBL" id="QCX47660.1"/>
    </source>
</evidence>
<dbReference type="EMBL" id="LN899819">
    <property type="protein sequence ID" value="CUV14289.1"/>
    <property type="molecule type" value="Genomic_DNA"/>
</dbReference>
<gene>
    <name evidence="3" type="ORF">E7Z57_00145</name>
    <name evidence="2" type="ORF">RUN39_v1_750074</name>
</gene>
<reference evidence="2" key="1">
    <citation type="submission" date="2015-10" db="EMBL/GenBank/DDBJ databases">
        <authorList>
            <person name="Gilbert D.G."/>
        </authorList>
    </citation>
    <scope>NUCLEOTIDE SEQUENCE</scope>
    <source>
        <strain evidence="2">Phyl III-seqv23</strain>
    </source>
</reference>
<keyword evidence="1" id="KW-0472">Membrane</keyword>
<feature type="transmembrane region" description="Helical" evidence="1">
    <location>
        <begin position="106"/>
        <end position="124"/>
    </location>
</feature>
<accession>A0A0S4TWZ3</accession>